<feature type="compositionally biased region" description="Basic and acidic residues" evidence="9">
    <location>
        <begin position="387"/>
        <end position="399"/>
    </location>
</feature>
<proteinExistence type="inferred from homology"/>
<protein>
    <recommendedName>
        <fullName evidence="14">GATA-type domain-containing protein</fullName>
    </recommendedName>
</protein>
<accession>A0A250XJI6</accession>
<dbReference type="InterPro" id="IPR013088">
    <property type="entry name" value="Znf_NHR/GATA"/>
</dbReference>
<evidence type="ECO:0000313" key="13">
    <source>
        <dbReference type="Proteomes" id="UP000232323"/>
    </source>
</evidence>
<dbReference type="STRING" id="1157962.A0A250XJI6"/>
<dbReference type="EMBL" id="BEGY01000093">
    <property type="protein sequence ID" value="GAX83193.1"/>
    <property type="molecule type" value="Genomic_DNA"/>
</dbReference>
<keyword evidence="5" id="KW-0804">Transcription</keyword>
<evidence type="ECO:0000256" key="8">
    <source>
        <dbReference type="PROSITE-ProRule" id="PRU00094"/>
    </source>
</evidence>
<feature type="domain" description="BAH" evidence="11">
    <location>
        <begin position="24"/>
        <end position="145"/>
    </location>
</feature>
<keyword evidence="3" id="KW-0862">Zinc</keyword>
<evidence type="ECO:0000256" key="2">
    <source>
        <dbReference type="ARBA" id="ARBA00022771"/>
    </source>
</evidence>
<dbReference type="OrthoDB" id="541196at2759"/>
<dbReference type="AlphaFoldDB" id="A0A250XJI6"/>
<evidence type="ECO:0000256" key="1">
    <source>
        <dbReference type="ARBA" id="ARBA00022723"/>
    </source>
</evidence>
<evidence type="ECO:0000256" key="5">
    <source>
        <dbReference type="ARBA" id="ARBA00023163"/>
    </source>
</evidence>
<dbReference type="PANTHER" id="PTHR47172:SF24">
    <property type="entry name" value="GATA ZINC FINGER DOMAIN-CONTAINING PROTEIN 14-RELATED"/>
    <property type="match status" value="1"/>
</dbReference>
<dbReference type="Gene3D" id="2.30.30.490">
    <property type="match status" value="1"/>
</dbReference>
<dbReference type="Gene3D" id="3.30.50.10">
    <property type="entry name" value="Erythroid Transcription Factor GATA-1, subunit A"/>
    <property type="match status" value="1"/>
</dbReference>
<comment type="similarity">
    <text evidence="6">Belongs to the type IV zinc-finger family. Class B subfamily.</text>
</comment>
<dbReference type="GO" id="GO:0003682">
    <property type="term" value="F:chromatin binding"/>
    <property type="evidence" value="ECO:0007669"/>
    <property type="project" value="InterPro"/>
</dbReference>
<keyword evidence="4" id="KW-0805">Transcription regulation</keyword>
<dbReference type="GO" id="GO:0043565">
    <property type="term" value="F:sequence-specific DNA binding"/>
    <property type="evidence" value="ECO:0007669"/>
    <property type="project" value="InterPro"/>
</dbReference>
<name>A0A250XJI6_9CHLO</name>
<dbReference type="Pfam" id="PF00320">
    <property type="entry name" value="GATA"/>
    <property type="match status" value="1"/>
</dbReference>
<gene>
    <name evidence="12" type="ORF">CEUSTIGMA_g10619.t1</name>
</gene>
<dbReference type="PROSITE" id="PS51038">
    <property type="entry name" value="BAH"/>
    <property type="match status" value="1"/>
</dbReference>
<reference evidence="12 13" key="1">
    <citation type="submission" date="2017-08" db="EMBL/GenBank/DDBJ databases">
        <title>Acidophilic green algal genome provides insights into adaptation to an acidic environment.</title>
        <authorList>
            <person name="Hirooka S."/>
            <person name="Hirose Y."/>
            <person name="Kanesaki Y."/>
            <person name="Higuchi S."/>
            <person name="Fujiwara T."/>
            <person name="Onuma R."/>
            <person name="Era A."/>
            <person name="Ohbayashi R."/>
            <person name="Uzuka A."/>
            <person name="Nozaki H."/>
            <person name="Yoshikawa H."/>
            <person name="Miyagishima S.Y."/>
        </authorList>
    </citation>
    <scope>NUCLEOTIDE SEQUENCE [LARGE SCALE GENOMIC DNA]</scope>
    <source>
        <strain evidence="12 13">NIES-2499</strain>
    </source>
</reference>
<keyword evidence="13" id="KW-1185">Reference proteome</keyword>
<dbReference type="CDD" id="cd00202">
    <property type="entry name" value="ZnF_GATA"/>
    <property type="match status" value="1"/>
</dbReference>
<sequence length="719" mass="75752">MYCRELTSGILPPIISLPFLTTPSSYPFDSKPFLSTESADEPYHIGCIQSAFTDCAPDVREIQCIEVRWFERFSTIYPSGRGVDKELVELEDVDVNPIGCLVGKANIIRAKSYEDALSLGLHLDGDWFFSRGIFKHATNEFVLYSDVEAGAVLIQAKSGSKRSSTTRAEEIADSEDACLSRPARALSKRFKVQRVCSDEEIDEEEEEVENLVTGPGECKKGFAKGPGKQCVECGATQTPQWREGPAGPKTLCNACGVRYNRLRSSKRNGGMGPRQQSARSKPSKHASSKDIATRALLEPSCGIESSLHATSGAGGGRPMRHAALMAANRTAAFARTGVFPLEERGGRGTVAPQHMEQQHLATLSGGGVSLQHLATLSGGGVSQQDEGSSHHSSESAEEHLFPLQHQHSAGGSIMVPQSGALLSAGSSMDDLPMLLESGPHPSPLDLDAMGVVTGPPALTPMSACAANATPCAVQQTGPIKQTGLSVFNQQSSTDLHQKLLDFKNGSVNVEAITPAATAAGNILRSVALRAVTYCPDVSEFGDVFASFESLRSKLPDHVVAQLLGVTEQVDSATNEAAAAEAALQAVVQVMASRQKAADAARQRAADAVDKLKGCMVEILQQHDSRLIGGATPSTLAGTSALIQDLGGLGSCASGGGLEVGKSMGGSLSCWVSQLDDNTSFLGDLNGCGMLDNGGDFGSSLLHQMDYMGFGGAELIEVNN</sequence>
<evidence type="ECO:0000256" key="9">
    <source>
        <dbReference type="SAM" id="MobiDB-lite"/>
    </source>
</evidence>
<organism evidence="12 13">
    <name type="scientific">Chlamydomonas eustigma</name>
    <dbReference type="NCBI Taxonomy" id="1157962"/>
    <lineage>
        <taxon>Eukaryota</taxon>
        <taxon>Viridiplantae</taxon>
        <taxon>Chlorophyta</taxon>
        <taxon>core chlorophytes</taxon>
        <taxon>Chlorophyceae</taxon>
        <taxon>CS clade</taxon>
        <taxon>Chlamydomonadales</taxon>
        <taxon>Chlamydomonadaceae</taxon>
        <taxon>Chlamydomonas</taxon>
    </lineage>
</organism>
<evidence type="ECO:0000256" key="4">
    <source>
        <dbReference type="ARBA" id="ARBA00023015"/>
    </source>
</evidence>
<evidence type="ECO:0008006" key="14">
    <source>
        <dbReference type="Google" id="ProtNLM"/>
    </source>
</evidence>
<comment type="caution">
    <text evidence="12">The sequence shown here is derived from an EMBL/GenBank/DDBJ whole genome shotgun (WGS) entry which is preliminary data.</text>
</comment>
<feature type="region of interest" description="Disordered" evidence="9">
    <location>
        <begin position="263"/>
        <end position="290"/>
    </location>
</feature>
<dbReference type="InterPro" id="IPR000679">
    <property type="entry name" value="Znf_GATA"/>
</dbReference>
<feature type="region of interest" description="Disordered" evidence="9">
    <location>
        <begin position="377"/>
        <end position="399"/>
    </location>
</feature>
<dbReference type="InterPro" id="IPR001025">
    <property type="entry name" value="BAH_dom"/>
</dbReference>
<keyword evidence="1" id="KW-0479">Metal-binding</keyword>
<evidence type="ECO:0000259" key="10">
    <source>
        <dbReference type="PROSITE" id="PS50114"/>
    </source>
</evidence>
<evidence type="ECO:0000256" key="7">
    <source>
        <dbReference type="ARBA" id="ARBA00037539"/>
    </source>
</evidence>
<feature type="domain" description="GATA-type" evidence="10">
    <location>
        <begin position="224"/>
        <end position="259"/>
    </location>
</feature>
<evidence type="ECO:0000256" key="6">
    <source>
        <dbReference type="ARBA" id="ARBA00024019"/>
    </source>
</evidence>
<comment type="function">
    <text evidence="7">Transcriptional regulator that specifically binds 5'-GATA-3' or 5'-GAT-3' motifs within gene promoters.</text>
</comment>
<dbReference type="PROSITE" id="PS50114">
    <property type="entry name" value="GATA_ZN_FINGER_2"/>
    <property type="match status" value="1"/>
</dbReference>
<dbReference type="PANTHER" id="PTHR47172">
    <property type="entry name" value="OS01G0976800 PROTEIN"/>
    <property type="match status" value="1"/>
</dbReference>
<evidence type="ECO:0000256" key="3">
    <source>
        <dbReference type="ARBA" id="ARBA00022833"/>
    </source>
</evidence>
<dbReference type="GO" id="GO:0006355">
    <property type="term" value="P:regulation of DNA-templated transcription"/>
    <property type="evidence" value="ECO:0007669"/>
    <property type="project" value="InterPro"/>
</dbReference>
<dbReference type="GO" id="GO:0008270">
    <property type="term" value="F:zinc ion binding"/>
    <property type="evidence" value="ECO:0007669"/>
    <property type="project" value="UniProtKB-KW"/>
</dbReference>
<evidence type="ECO:0000313" key="12">
    <source>
        <dbReference type="EMBL" id="GAX83193.1"/>
    </source>
</evidence>
<dbReference type="SMART" id="SM00401">
    <property type="entry name" value="ZnF_GATA"/>
    <property type="match status" value="1"/>
</dbReference>
<evidence type="ECO:0000259" key="11">
    <source>
        <dbReference type="PROSITE" id="PS51038"/>
    </source>
</evidence>
<dbReference type="PROSITE" id="PS00344">
    <property type="entry name" value="GATA_ZN_FINGER_1"/>
    <property type="match status" value="1"/>
</dbReference>
<dbReference type="Proteomes" id="UP000232323">
    <property type="component" value="Unassembled WGS sequence"/>
</dbReference>
<dbReference type="SUPFAM" id="SSF57716">
    <property type="entry name" value="Glucocorticoid receptor-like (DNA-binding domain)"/>
    <property type="match status" value="1"/>
</dbReference>
<dbReference type="InterPro" id="IPR043151">
    <property type="entry name" value="BAH_sf"/>
</dbReference>
<keyword evidence="2 8" id="KW-0863">Zinc-finger</keyword>